<evidence type="ECO:0000313" key="4">
    <source>
        <dbReference type="EMBL" id="TNN81433.1"/>
    </source>
</evidence>
<dbReference type="AlphaFoldDB" id="A0A4Z2IW27"/>
<dbReference type="InterPro" id="IPR039664">
    <property type="entry name" value="GRB/APBB1IP"/>
</dbReference>
<comment type="caution">
    <text evidence="4">The sequence shown here is derived from an EMBL/GenBank/DDBJ whole genome shotgun (WGS) entry which is preliminary data.</text>
</comment>
<dbReference type="InterPro" id="IPR029071">
    <property type="entry name" value="Ubiquitin-like_domsf"/>
</dbReference>
<keyword evidence="5" id="KW-1185">Reference proteome</keyword>
<dbReference type="EMBL" id="SRLO01000046">
    <property type="protein sequence ID" value="TNN81433.1"/>
    <property type="molecule type" value="Genomic_DNA"/>
</dbReference>
<dbReference type="PANTHER" id="PTHR11243:SF14">
    <property type="entry name" value="AMYLOID BETA A4 PRECURSOR PROTEIN-BINDING FAMILY B MEMBER 1-INTERACTING PROTEIN"/>
    <property type="match status" value="1"/>
</dbReference>
<evidence type="ECO:0000313" key="5">
    <source>
        <dbReference type="Proteomes" id="UP000314294"/>
    </source>
</evidence>
<dbReference type="PANTHER" id="PTHR11243">
    <property type="entry name" value="GROWTH FACTOR RECEPTOR-BOUND PROTEIN"/>
    <property type="match status" value="1"/>
</dbReference>
<evidence type="ECO:0000256" key="1">
    <source>
        <dbReference type="ARBA" id="ARBA00004202"/>
    </source>
</evidence>
<dbReference type="Proteomes" id="UP000314294">
    <property type="component" value="Unassembled WGS sequence"/>
</dbReference>
<feature type="compositionally biased region" description="Polar residues" evidence="2">
    <location>
        <begin position="39"/>
        <end position="53"/>
    </location>
</feature>
<comment type="subcellular location">
    <subcellularLocation>
        <location evidence="1">Cell membrane</location>
        <topology evidence="1">Peripheral membrane protein</topology>
    </subcellularLocation>
</comment>
<dbReference type="GO" id="GO:0007165">
    <property type="term" value="P:signal transduction"/>
    <property type="evidence" value="ECO:0007669"/>
    <property type="project" value="InterPro"/>
</dbReference>
<dbReference type="InterPro" id="IPR000159">
    <property type="entry name" value="RA_dom"/>
</dbReference>
<gene>
    <name evidence="4" type="primary">APBB1IP</name>
    <name evidence="4" type="ORF">EYF80_008205</name>
</gene>
<organism evidence="4 5">
    <name type="scientific">Liparis tanakae</name>
    <name type="common">Tanaka's snailfish</name>
    <dbReference type="NCBI Taxonomy" id="230148"/>
    <lineage>
        <taxon>Eukaryota</taxon>
        <taxon>Metazoa</taxon>
        <taxon>Chordata</taxon>
        <taxon>Craniata</taxon>
        <taxon>Vertebrata</taxon>
        <taxon>Euteleostomi</taxon>
        <taxon>Actinopterygii</taxon>
        <taxon>Neopterygii</taxon>
        <taxon>Teleostei</taxon>
        <taxon>Neoteleostei</taxon>
        <taxon>Acanthomorphata</taxon>
        <taxon>Eupercaria</taxon>
        <taxon>Perciformes</taxon>
        <taxon>Cottioidei</taxon>
        <taxon>Cottales</taxon>
        <taxon>Liparidae</taxon>
        <taxon>Liparis</taxon>
    </lineage>
</organism>
<protein>
    <submittedName>
        <fullName evidence="4">Amyloid beta A4 protein-binding family B member 1-interacting protein</fullName>
    </submittedName>
</protein>
<evidence type="ECO:0000259" key="3">
    <source>
        <dbReference type="PROSITE" id="PS50200"/>
    </source>
</evidence>
<evidence type="ECO:0000256" key="2">
    <source>
        <dbReference type="SAM" id="MobiDB-lite"/>
    </source>
</evidence>
<feature type="domain" description="Ras-associating" evidence="3">
    <location>
        <begin position="79"/>
        <end position="144"/>
    </location>
</feature>
<proteinExistence type="predicted"/>
<sequence length="144" mass="16216">MKRKGKYLMMDDIDTMFNQLLGEMDHLSQSLLPAEGDPGSQSGSTFSIGFTDLNGTSEPRTKAEKIKLALEKLKEAKVRKLIVKVLMSDGSSKTLMVDERQTVREVLDTLFEKTHCDCSMDWSLCETSPELQMGYQRSRLPGSF</sequence>
<dbReference type="Pfam" id="PF21989">
    <property type="entry name" value="RA_2"/>
    <property type="match status" value="1"/>
</dbReference>
<dbReference type="OrthoDB" id="6235964at2759"/>
<dbReference type="GO" id="GO:0005886">
    <property type="term" value="C:plasma membrane"/>
    <property type="evidence" value="ECO:0007669"/>
    <property type="project" value="UniProtKB-SubCell"/>
</dbReference>
<dbReference type="Gene3D" id="3.10.20.90">
    <property type="entry name" value="Phosphatidylinositol 3-kinase Catalytic Subunit, Chain A, domain 1"/>
    <property type="match status" value="1"/>
</dbReference>
<dbReference type="PROSITE" id="PS50200">
    <property type="entry name" value="RA"/>
    <property type="match status" value="1"/>
</dbReference>
<dbReference type="GO" id="GO:0005829">
    <property type="term" value="C:cytosol"/>
    <property type="evidence" value="ECO:0007669"/>
    <property type="project" value="TreeGrafter"/>
</dbReference>
<reference evidence="4 5" key="1">
    <citation type="submission" date="2019-03" db="EMBL/GenBank/DDBJ databases">
        <title>First draft genome of Liparis tanakae, snailfish: a comprehensive survey of snailfish specific genes.</title>
        <authorList>
            <person name="Kim W."/>
            <person name="Song I."/>
            <person name="Jeong J.-H."/>
            <person name="Kim D."/>
            <person name="Kim S."/>
            <person name="Ryu S."/>
            <person name="Song J.Y."/>
            <person name="Lee S.K."/>
        </authorList>
    </citation>
    <scope>NUCLEOTIDE SEQUENCE [LARGE SCALE GENOMIC DNA]</scope>
    <source>
        <tissue evidence="4">Muscle</tissue>
    </source>
</reference>
<feature type="region of interest" description="Disordered" evidence="2">
    <location>
        <begin position="30"/>
        <end position="53"/>
    </location>
</feature>
<accession>A0A4Z2IW27</accession>
<dbReference type="SUPFAM" id="SSF54236">
    <property type="entry name" value="Ubiquitin-like"/>
    <property type="match status" value="1"/>
</dbReference>
<name>A0A4Z2IW27_9TELE</name>